<dbReference type="AlphaFoldDB" id="A0A2M8RFQ3"/>
<sequence length="189" mass="19602">MPSNDGSGSATVGELLFAQHEAANAAASAALAKEAPPDLVIPTDVGEAEARLSAVKADPKWRDEYLAGNPRHAKELRELQAAVDKAKNTRVEMAVAGQLFDGIQPSGHLAAVGGAQYLKNIGLGEAEVRQGITGAAVTPEEHAAAVATKARLLEDPDFVAKYMSGDAEARRTVTRLNIIVSAGPVRSAA</sequence>
<dbReference type="RefSeq" id="WP_100230607.1">
    <property type="nucleotide sequence ID" value="NZ_PGVG01000002.1"/>
</dbReference>
<dbReference type="OrthoDB" id="9884085at2"/>
<comment type="caution">
    <text evidence="1">The sequence shown here is derived from an EMBL/GenBank/DDBJ whole genome shotgun (WGS) entry which is preliminary data.</text>
</comment>
<gene>
    <name evidence="1" type="ORF">CVM73_03495</name>
</gene>
<dbReference type="Proteomes" id="UP000231194">
    <property type="component" value="Unassembled WGS sequence"/>
</dbReference>
<dbReference type="EMBL" id="PGVG01000002">
    <property type="protein sequence ID" value="PJG56626.1"/>
    <property type="molecule type" value="Genomic_DNA"/>
</dbReference>
<evidence type="ECO:0000313" key="1">
    <source>
        <dbReference type="EMBL" id="PJG56626.1"/>
    </source>
</evidence>
<evidence type="ECO:0000313" key="2">
    <source>
        <dbReference type="Proteomes" id="UP000231194"/>
    </source>
</evidence>
<reference evidence="1 2" key="1">
    <citation type="submission" date="2017-11" db="EMBL/GenBank/DDBJ databases">
        <title>Bradyrhizobium forestalis sp. nov., an efficient nitrogen-fixing bacterium isolated from nodules of forest legume species in the Amazon.</title>
        <authorList>
            <person name="Costa E.M."/>
            <person name="Guimaraes A."/>
            <person name="Carvalho T.S."/>
            <person name="Rodrigues T.L."/>
            <person name="Ribeiro P.R.A."/>
            <person name="Lebbe L."/>
            <person name="Willems A."/>
            <person name="Moreira F.M.S."/>
        </authorList>
    </citation>
    <scope>NUCLEOTIDE SEQUENCE [LARGE SCALE GENOMIC DNA]</scope>
    <source>
        <strain evidence="1 2">INPA54B</strain>
    </source>
</reference>
<organism evidence="1 2">
    <name type="scientific">Bradyrhizobium forestalis</name>
    <dbReference type="NCBI Taxonomy" id="1419263"/>
    <lineage>
        <taxon>Bacteria</taxon>
        <taxon>Pseudomonadati</taxon>
        <taxon>Pseudomonadota</taxon>
        <taxon>Alphaproteobacteria</taxon>
        <taxon>Hyphomicrobiales</taxon>
        <taxon>Nitrobacteraceae</taxon>
        <taxon>Bradyrhizobium</taxon>
    </lineage>
</organism>
<accession>A0A2M8RFQ3</accession>
<protein>
    <submittedName>
        <fullName evidence="1">Uncharacterized protein</fullName>
    </submittedName>
</protein>
<name>A0A2M8RFQ3_9BRAD</name>
<keyword evidence="2" id="KW-1185">Reference proteome</keyword>
<proteinExistence type="predicted"/>